<dbReference type="PRINTS" id="PR00465">
    <property type="entry name" value="EP450IV"/>
</dbReference>
<protein>
    <recommendedName>
        <fullName evidence="12">Cytochrome P450</fullName>
    </recommendedName>
</protein>
<evidence type="ECO:0000256" key="3">
    <source>
        <dbReference type="ARBA" id="ARBA00010617"/>
    </source>
</evidence>
<sequence>MDSLGPLFNTLAGIGLLLAIARVFGFVSAGWRFRARANQLQKLGKVGVSECALGDIAPQLTAERQPMLPHNILLGHLLQAKHAADDLPPGAHSGYILHWMAMKLGQPDAYYFDPYPINNPMLVVLDPYLANQVTSHSWTGAEKPPTLANWFEPISGRGGVNLFTQNGQEWKHDHNIFLPFFNNSNLDAAMPIIVEQLIILGDTLRKKAQAGGDIFHLEPLALSLMNDIIGRVVFNAELGNQTVGSHPLSETMIRQLGLKFAINDVMDNLGQLNPLTKISTWNNGRILDNHVRDQINKRVVAFRSAKVQEERDVFKSILDQALETYYSQPGRRQSDPVSENFMKMLCSQLRMFFFAGYDSTSAAMVACCYLIWKHPEVLAKLREEHDKVFGRNLAACADMIAENPAILNLLPYTTAVIKEAMRLFPPASGIRVGCADLVLKGQDGAEYPTEGFMVQMNHFSIHRNTNVWARPREFLPERFLVGPGHELYPAKGAWRIFEYGTRNCTGQAFVMKELRAFVVLLAREFDFQECYGEVFTSEKVDLTNVDYEKAYLVEAGSAHPRGKFPCRVSLSGYVSGESGI</sequence>
<evidence type="ECO:0000256" key="4">
    <source>
        <dbReference type="ARBA" id="ARBA00022617"/>
    </source>
</evidence>
<comment type="pathway">
    <text evidence="2">Secondary metabolite biosynthesis.</text>
</comment>
<keyword evidence="9" id="KW-0472">Membrane</keyword>
<gene>
    <name evidence="10" type="ORF">DL762_010613</name>
</gene>
<dbReference type="PANTHER" id="PTHR24305">
    <property type="entry name" value="CYTOCHROME P450"/>
    <property type="match status" value="1"/>
</dbReference>
<proteinExistence type="inferred from homology"/>
<keyword evidence="6" id="KW-0560">Oxidoreductase</keyword>
<dbReference type="EMBL" id="QJNS01000744">
    <property type="protein sequence ID" value="RYO73943.1"/>
    <property type="molecule type" value="Genomic_DNA"/>
</dbReference>
<dbReference type="PANTHER" id="PTHR24305:SF107">
    <property type="entry name" value="P450, PUTATIVE (EUROFUNG)-RELATED"/>
    <property type="match status" value="1"/>
</dbReference>
<comment type="cofactor">
    <cofactor evidence="1">
        <name>heme</name>
        <dbReference type="ChEBI" id="CHEBI:30413"/>
    </cofactor>
</comment>
<dbReference type="Pfam" id="PF00067">
    <property type="entry name" value="p450"/>
    <property type="match status" value="1"/>
</dbReference>
<dbReference type="InterPro" id="IPR036396">
    <property type="entry name" value="Cyt_P450_sf"/>
</dbReference>
<dbReference type="InterPro" id="IPR050121">
    <property type="entry name" value="Cytochrome_P450_monoxygenase"/>
</dbReference>
<keyword evidence="9" id="KW-1133">Transmembrane helix</keyword>
<evidence type="ECO:0000256" key="2">
    <source>
        <dbReference type="ARBA" id="ARBA00005179"/>
    </source>
</evidence>
<name>A0ABY0GQR6_9PEZI</name>
<accession>A0ABY0GQR6</accession>
<dbReference type="InterPro" id="IPR002403">
    <property type="entry name" value="Cyt_P450_E_grp-IV"/>
</dbReference>
<keyword evidence="11" id="KW-1185">Reference proteome</keyword>
<comment type="caution">
    <text evidence="10">The sequence shown here is derived from an EMBL/GenBank/DDBJ whole genome shotgun (WGS) entry which is preliminary data.</text>
</comment>
<keyword evidence="7" id="KW-0408">Iron</keyword>
<dbReference type="Proteomes" id="UP000294003">
    <property type="component" value="Unassembled WGS sequence"/>
</dbReference>
<evidence type="ECO:0008006" key="12">
    <source>
        <dbReference type="Google" id="ProtNLM"/>
    </source>
</evidence>
<keyword evidence="5" id="KW-0479">Metal-binding</keyword>
<dbReference type="SUPFAM" id="SSF48264">
    <property type="entry name" value="Cytochrome P450"/>
    <property type="match status" value="1"/>
</dbReference>
<dbReference type="PRINTS" id="PR00385">
    <property type="entry name" value="P450"/>
</dbReference>
<keyword evidence="4" id="KW-0349">Heme</keyword>
<evidence type="ECO:0000313" key="10">
    <source>
        <dbReference type="EMBL" id="RYO73943.1"/>
    </source>
</evidence>
<evidence type="ECO:0000256" key="7">
    <source>
        <dbReference type="ARBA" id="ARBA00023004"/>
    </source>
</evidence>
<evidence type="ECO:0000256" key="5">
    <source>
        <dbReference type="ARBA" id="ARBA00022723"/>
    </source>
</evidence>
<evidence type="ECO:0000256" key="1">
    <source>
        <dbReference type="ARBA" id="ARBA00001971"/>
    </source>
</evidence>
<keyword evidence="8" id="KW-0503">Monooxygenase</keyword>
<dbReference type="InterPro" id="IPR001128">
    <property type="entry name" value="Cyt_P450"/>
</dbReference>
<evidence type="ECO:0000313" key="11">
    <source>
        <dbReference type="Proteomes" id="UP000294003"/>
    </source>
</evidence>
<organism evidence="10 11">
    <name type="scientific">Monosporascus cannonballus</name>
    <dbReference type="NCBI Taxonomy" id="155416"/>
    <lineage>
        <taxon>Eukaryota</taxon>
        <taxon>Fungi</taxon>
        <taxon>Dikarya</taxon>
        <taxon>Ascomycota</taxon>
        <taxon>Pezizomycotina</taxon>
        <taxon>Sordariomycetes</taxon>
        <taxon>Xylariomycetidae</taxon>
        <taxon>Xylariales</taxon>
        <taxon>Xylariales incertae sedis</taxon>
        <taxon>Monosporascus</taxon>
    </lineage>
</organism>
<feature type="transmembrane region" description="Helical" evidence="9">
    <location>
        <begin position="12"/>
        <end position="33"/>
    </location>
</feature>
<comment type="similarity">
    <text evidence="3">Belongs to the cytochrome P450 family.</text>
</comment>
<evidence type="ECO:0000256" key="8">
    <source>
        <dbReference type="ARBA" id="ARBA00023033"/>
    </source>
</evidence>
<evidence type="ECO:0000256" key="9">
    <source>
        <dbReference type="SAM" id="Phobius"/>
    </source>
</evidence>
<keyword evidence="9" id="KW-0812">Transmembrane</keyword>
<dbReference type="Gene3D" id="1.10.630.10">
    <property type="entry name" value="Cytochrome P450"/>
    <property type="match status" value="1"/>
</dbReference>
<evidence type="ECO:0000256" key="6">
    <source>
        <dbReference type="ARBA" id="ARBA00023002"/>
    </source>
</evidence>
<reference evidence="10 11" key="1">
    <citation type="submission" date="2018-06" db="EMBL/GenBank/DDBJ databases">
        <title>Complete Genomes of Monosporascus.</title>
        <authorList>
            <person name="Robinson A.J."/>
            <person name="Natvig D.O."/>
        </authorList>
    </citation>
    <scope>NUCLEOTIDE SEQUENCE [LARGE SCALE GENOMIC DNA]</scope>
    <source>
        <strain evidence="10 11">CBS 609.92</strain>
    </source>
</reference>